<evidence type="ECO:0000256" key="4">
    <source>
        <dbReference type="ARBA" id="ARBA00023004"/>
    </source>
</evidence>
<feature type="domain" description="B12-binding" evidence="6">
    <location>
        <begin position="1"/>
        <end position="138"/>
    </location>
</feature>
<dbReference type="RefSeq" id="WP_308728925.1">
    <property type="nucleotide sequence ID" value="NZ_JAJEQF010000048.1"/>
</dbReference>
<dbReference type="SFLD" id="SFLDG01082">
    <property type="entry name" value="B12-binding_domain_containing"/>
    <property type="match status" value="1"/>
</dbReference>
<dbReference type="SFLD" id="SFLDS00029">
    <property type="entry name" value="Radical_SAM"/>
    <property type="match status" value="1"/>
</dbReference>
<organism evidence="8 9">
    <name type="scientific">Gallintestinimicrobium propionicum</name>
    <dbReference type="NCBI Taxonomy" id="2981770"/>
    <lineage>
        <taxon>Bacteria</taxon>
        <taxon>Bacillati</taxon>
        <taxon>Bacillota</taxon>
        <taxon>Clostridia</taxon>
        <taxon>Lachnospirales</taxon>
        <taxon>Lachnospiraceae</taxon>
        <taxon>Gallintestinimicrobium</taxon>
    </lineage>
</organism>
<evidence type="ECO:0000313" key="9">
    <source>
        <dbReference type="Proteomes" id="UP001199355"/>
    </source>
</evidence>
<dbReference type="GO" id="GO:0005829">
    <property type="term" value="C:cytosol"/>
    <property type="evidence" value="ECO:0007669"/>
    <property type="project" value="TreeGrafter"/>
</dbReference>
<dbReference type="InterPro" id="IPR007197">
    <property type="entry name" value="rSAM"/>
</dbReference>
<dbReference type="InterPro" id="IPR023404">
    <property type="entry name" value="rSAM_horseshoe"/>
</dbReference>
<accession>A0AAE3AW65</accession>
<dbReference type="GO" id="GO:0003824">
    <property type="term" value="F:catalytic activity"/>
    <property type="evidence" value="ECO:0007669"/>
    <property type="project" value="InterPro"/>
</dbReference>
<feature type="domain" description="Radical SAM core" evidence="7">
    <location>
        <begin position="199"/>
        <end position="437"/>
    </location>
</feature>
<dbReference type="Gene3D" id="3.40.50.280">
    <property type="entry name" value="Cobalamin-binding domain"/>
    <property type="match status" value="1"/>
</dbReference>
<keyword evidence="9" id="KW-1185">Reference proteome</keyword>
<dbReference type="InterPro" id="IPR051198">
    <property type="entry name" value="BchE-like"/>
</dbReference>
<protein>
    <submittedName>
        <fullName evidence="8">B12-binding domain-containing radical SAM protein</fullName>
    </submittedName>
</protein>
<dbReference type="InterPro" id="IPR006158">
    <property type="entry name" value="Cobalamin-bd"/>
</dbReference>
<dbReference type="AlphaFoldDB" id="A0AAE3AW65"/>
<dbReference type="PANTHER" id="PTHR43409">
    <property type="entry name" value="ANAEROBIC MAGNESIUM-PROTOPORPHYRIN IX MONOMETHYL ESTER CYCLASE-RELATED"/>
    <property type="match status" value="1"/>
</dbReference>
<dbReference type="SMART" id="SM00729">
    <property type="entry name" value="Elp3"/>
    <property type="match status" value="1"/>
</dbReference>
<name>A0AAE3AW65_9FIRM</name>
<dbReference type="Pfam" id="PF04055">
    <property type="entry name" value="Radical_SAM"/>
    <property type="match status" value="1"/>
</dbReference>
<reference evidence="8 9" key="1">
    <citation type="submission" date="2021-10" db="EMBL/GenBank/DDBJ databases">
        <title>Anaerobic single-cell dispensing facilitates the cultivation of human gut bacteria.</title>
        <authorList>
            <person name="Afrizal A."/>
        </authorList>
    </citation>
    <scope>NUCLEOTIDE SEQUENCE [LARGE SCALE GENOMIC DNA]</scope>
    <source>
        <strain evidence="8 9">CLA-AA-H244</strain>
    </source>
</reference>
<dbReference type="PANTHER" id="PTHR43409:SF16">
    <property type="entry name" value="SLR0320 PROTEIN"/>
    <property type="match status" value="1"/>
</dbReference>
<keyword evidence="4" id="KW-0408">Iron</keyword>
<gene>
    <name evidence="8" type="ORF">LKD45_14215</name>
</gene>
<evidence type="ECO:0000259" key="6">
    <source>
        <dbReference type="PROSITE" id="PS51332"/>
    </source>
</evidence>
<dbReference type="InterPro" id="IPR036724">
    <property type="entry name" value="Cobalamin-bd_sf"/>
</dbReference>
<dbReference type="GO" id="GO:0051536">
    <property type="term" value="F:iron-sulfur cluster binding"/>
    <property type="evidence" value="ECO:0007669"/>
    <property type="project" value="UniProtKB-KW"/>
</dbReference>
<sequence length="643" mass="74623">MKFLLAALNAKYIHSNPALYSLRAYAEKYHPEAAAQVELAEYTINQTVEEILADLYERKPEAVAFSCYIWNWKMMQEVISELHQVRPELPIWLGGPEVSYHAEEVLEQFPFLTGIMVGEGEVTFSELLTFYEKKSSGRYSEQQQLQIVAFWPGAIKQAGLDSIAGIVYRDPITGELVRTKERSLTDISEIPFFYKDMKDFANRIVYYESSRGCPFRCGYCLSSIDKRVRLRDLALVKEELKFFLDQKVPQVKFIDRTFNCNHQHAMEIWKYIQENDNGITNFHFEISADLLNGEELALLAKMRPGLVQLEIGVQSTNLQTLEAVRRHTNLDKLRHAVVRIHSEYNIHVHLDLIAGLPYEDMGSFIRSFNDVYSMRPQQLQLGFLKVLKGSYLEEMAQTYGIVYQSCPPYEVLYTKWLSYGDIIRLKRVEEMVELYYNSNQFTHLIPVLQSRFENPFAMYDKLADFYHEKGYFIHTPARAYRYQVLLEFAQQEDPDGMELYRELAVYDLYLRENAKSRPAFALDEKPYHDQIVEFYQEEEKNRAYLPGYEEYHARQLQRMTHLEVFSWPIQKKAWELISMLKRGEVPETKTAILFDYQNRDRLTDNAGTAVVELPTAADAKPTAGQATAVDAEAVAGTGKEAAD</sequence>
<evidence type="ECO:0000259" key="7">
    <source>
        <dbReference type="PROSITE" id="PS51918"/>
    </source>
</evidence>
<keyword evidence="3" id="KW-0479">Metal-binding</keyword>
<dbReference type="GO" id="GO:0031419">
    <property type="term" value="F:cobalamin binding"/>
    <property type="evidence" value="ECO:0007669"/>
    <property type="project" value="InterPro"/>
</dbReference>
<comment type="caution">
    <text evidence="8">The sequence shown here is derived from an EMBL/GenBank/DDBJ whole genome shotgun (WGS) entry which is preliminary data.</text>
</comment>
<dbReference type="CDD" id="cd01335">
    <property type="entry name" value="Radical_SAM"/>
    <property type="match status" value="1"/>
</dbReference>
<evidence type="ECO:0000313" key="8">
    <source>
        <dbReference type="EMBL" id="MCC2168824.1"/>
    </source>
</evidence>
<dbReference type="GO" id="GO:0046872">
    <property type="term" value="F:metal ion binding"/>
    <property type="evidence" value="ECO:0007669"/>
    <property type="project" value="UniProtKB-KW"/>
</dbReference>
<keyword evidence="5" id="KW-0411">Iron-sulfur</keyword>
<evidence type="ECO:0000256" key="1">
    <source>
        <dbReference type="ARBA" id="ARBA00001966"/>
    </source>
</evidence>
<dbReference type="InterPro" id="IPR025288">
    <property type="entry name" value="DUF4080"/>
</dbReference>
<dbReference type="InterPro" id="IPR006638">
    <property type="entry name" value="Elp3/MiaA/NifB-like_rSAM"/>
</dbReference>
<evidence type="ECO:0000256" key="5">
    <source>
        <dbReference type="ARBA" id="ARBA00023014"/>
    </source>
</evidence>
<dbReference type="Pfam" id="PF02310">
    <property type="entry name" value="B12-binding"/>
    <property type="match status" value="1"/>
</dbReference>
<dbReference type="Pfam" id="PF13311">
    <property type="entry name" value="DUF4080"/>
    <property type="match status" value="1"/>
</dbReference>
<evidence type="ECO:0000256" key="3">
    <source>
        <dbReference type="ARBA" id="ARBA00022723"/>
    </source>
</evidence>
<dbReference type="InterPro" id="IPR058240">
    <property type="entry name" value="rSAM_sf"/>
</dbReference>
<dbReference type="SUPFAM" id="SSF102114">
    <property type="entry name" value="Radical SAM enzymes"/>
    <property type="match status" value="1"/>
</dbReference>
<dbReference type="PROSITE" id="PS51332">
    <property type="entry name" value="B12_BINDING"/>
    <property type="match status" value="1"/>
</dbReference>
<comment type="cofactor">
    <cofactor evidence="1">
        <name>[4Fe-4S] cluster</name>
        <dbReference type="ChEBI" id="CHEBI:49883"/>
    </cofactor>
</comment>
<keyword evidence="2" id="KW-0949">S-adenosyl-L-methionine</keyword>
<dbReference type="Proteomes" id="UP001199355">
    <property type="component" value="Unassembled WGS sequence"/>
</dbReference>
<dbReference type="PROSITE" id="PS51918">
    <property type="entry name" value="RADICAL_SAM"/>
    <property type="match status" value="1"/>
</dbReference>
<dbReference type="Gene3D" id="3.80.30.20">
    <property type="entry name" value="tm_1862 like domain"/>
    <property type="match status" value="1"/>
</dbReference>
<proteinExistence type="predicted"/>
<dbReference type="EMBL" id="JAJEQF010000048">
    <property type="protein sequence ID" value="MCC2168824.1"/>
    <property type="molecule type" value="Genomic_DNA"/>
</dbReference>
<evidence type="ECO:0000256" key="2">
    <source>
        <dbReference type="ARBA" id="ARBA00022691"/>
    </source>
</evidence>
<dbReference type="SUPFAM" id="SSF52242">
    <property type="entry name" value="Cobalamin (vitamin B12)-binding domain"/>
    <property type="match status" value="1"/>
</dbReference>